<proteinExistence type="predicted"/>
<evidence type="ECO:0000256" key="1">
    <source>
        <dbReference type="SAM" id="SignalP"/>
    </source>
</evidence>
<gene>
    <name evidence="2" type="ORF">HNR67_003204</name>
</gene>
<protein>
    <submittedName>
        <fullName evidence="2">Uncharacterized protein</fullName>
    </submittedName>
</protein>
<feature type="signal peptide" evidence="1">
    <location>
        <begin position="1"/>
        <end position="31"/>
    </location>
</feature>
<dbReference type="Proteomes" id="UP000533598">
    <property type="component" value="Unassembled WGS sequence"/>
</dbReference>
<dbReference type="AlphaFoldDB" id="A0A7W7CBY3"/>
<dbReference type="RefSeq" id="WP_185002976.1">
    <property type="nucleotide sequence ID" value="NZ_BAAAUI010000002.1"/>
</dbReference>
<organism evidence="2 3">
    <name type="scientific">Crossiella cryophila</name>
    <dbReference type="NCBI Taxonomy" id="43355"/>
    <lineage>
        <taxon>Bacteria</taxon>
        <taxon>Bacillati</taxon>
        <taxon>Actinomycetota</taxon>
        <taxon>Actinomycetes</taxon>
        <taxon>Pseudonocardiales</taxon>
        <taxon>Pseudonocardiaceae</taxon>
        <taxon>Crossiella</taxon>
    </lineage>
</organism>
<sequence>MKITHRLAALAAVVAAGTATLTMTLPSAAEAAAAGFPTCDLSEKVKELQRWDTNNQYNIIVWKESARASSDLRGVAAQDFANSHECKNTVKHSNYFWAAFREGTFVHQGDGGYRNWAFVGNFQRDGETVRFFPR</sequence>
<comment type="caution">
    <text evidence="2">The sequence shown here is derived from an EMBL/GenBank/DDBJ whole genome shotgun (WGS) entry which is preliminary data.</text>
</comment>
<accession>A0A7W7CBY3</accession>
<dbReference type="EMBL" id="JACHMH010000001">
    <property type="protein sequence ID" value="MBB4677086.1"/>
    <property type="molecule type" value="Genomic_DNA"/>
</dbReference>
<keyword evidence="1" id="KW-0732">Signal</keyword>
<keyword evidence="3" id="KW-1185">Reference proteome</keyword>
<evidence type="ECO:0000313" key="2">
    <source>
        <dbReference type="EMBL" id="MBB4677086.1"/>
    </source>
</evidence>
<name>A0A7W7CBY3_9PSEU</name>
<evidence type="ECO:0000313" key="3">
    <source>
        <dbReference type="Proteomes" id="UP000533598"/>
    </source>
</evidence>
<reference evidence="2 3" key="1">
    <citation type="submission" date="2020-08" db="EMBL/GenBank/DDBJ databases">
        <title>Sequencing the genomes of 1000 actinobacteria strains.</title>
        <authorList>
            <person name="Klenk H.-P."/>
        </authorList>
    </citation>
    <scope>NUCLEOTIDE SEQUENCE [LARGE SCALE GENOMIC DNA]</scope>
    <source>
        <strain evidence="2 3">DSM 44230</strain>
    </source>
</reference>
<feature type="chain" id="PRO_5031263652" evidence="1">
    <location>
        <begin position="32"/>
        <end position="134"/>
    </location>
</feature>